<dbReference type="RefSeq" id="WP_208473199.1">
    <property type="nucleotide sequence ID" value="NZ_JAGFNS010000049.1"/>
</dbReference>
<dbReference type="Pfam" id="PF03752">
    <property type="entry name" value="ALF"/>
    <property type="match status" value="1"/>
</dbReference>
<evidence type="ECO:0000313" key="3">
    <source>
        <dbReference type="Proteomes" id="UP000679690"/>
    </source>
</evidence>
<gene>
    <name evidence="2" type="ORF">J5X75_41365</name>
</gene>
<sequence length="337" mass="36418">MKRRNVLLTVAAAGMGVLAGPSPARAAAVPVLVTNPAEADREFVRWLSVHDPRASVRSAAETALAGGTAAAFLASGYQTALDQAAQARANDLAFADRMASEHPAPTFPWVNAAARRAIEGTDAELAEFARTGYAAALKDDQAHVPYDDGAALVTASDWDFLADLARLDPGTNIYQRVRFIDTDADLAGFLRYGLLSAAALDLELLRAQYVADEWAKWPEARFRTVQAATIDKAAREGTTSPAVAVQAWQQLISRFERQPAYWSGGERLARTRSESWGRIGMRAGMASTPLLDPVVSGAAEVRSRWVAETNGAAQQYGWWNGLIQYAQNTVLDWMHSA</sequence>
<feature type="chain" id="PRO_5046543539" evidence="1">
    <location>
        <begin position="27"/>
        <end position="337"/>
    </location>
</feature>
<dbReference type="EMBL" id="JAGFNS010000049">
    <property type="protein sequence ID" value="MBO3743964.1"/>
    <property type="molecule type" value="Genomic_DNA"/>
</dbReference>
<protein>
    <submittedName>
        <fullName evidence="2">Uncharacterized protein</fullName>
    </submittedName>
</protein>
<comment type="caution">
    <text evidence="2">The sequence shown here is derived from an EMBL/GenBank/DDBJ whole genome shotgun (WGS) entry which is preliminary data.</text>
</comment>
<keyword evidence="3" id="KW-1185">Reference proteome</keyword>
<evidence type="ECO:0000313" key="2">
    <source>
        <dbReference type="EMBL" id="MBO3743964.1"/>
    </source>
</evidence>
<dbReference type="InterPro" id="IPR005506">
    <property type="entry name" value="DUF312_ALF"/>
</dbReference>
<name>A0ABS3UZF5_9ACTN</name>
<evidence type="ECO:0000256" key="1">
    <source>
        <dbReference type="SAM" id="SignalP"/>
    </source>
</evidence>
<reference evidence="2 3" key="1">
    <citation type="submission" date="2021-03" db="EMBL/GenBank/DDBJ databases">
        <title>Actinoplanes flavus sp. nov., a novel actinomycete isolated from Coconut Palm rhizosphere soil.</title>
        <authorList>
            <person name="Luo X."/>
        </authorList>
    </citation>
    <scope>NUCLEOTIDE SEQUENCE [LARGE SCALE GENOMIC DNA]</scope>
    <source>
        <strain evidence="2 3">NEAU-H7</strain>
    </source>
</reference>
<keyword evidence="1" id="KW-0732">Signal</keyword>
<organism evidence="2 3">
    <name type="scientific">Actinoplanes flavus</name>
    <dbReference type="NCBI Taxonomy" id="2820290"/>
    <lineage>
        <taxon>Bacteria</taxon>
        <taxon>Bacillati</taxon>
        <taxon>Actinomycetota</taxon>
        <taxon>Actinomycetes</taxon>
        <taxon>Micromonosporales</taxon>
        <taxon>Micromonosporaceae</taxon>
        <taxon>Actinoplanes</taxon>
    </lineage>
</organism>
<accession>A0ABS3UZF5</accession>
<feature type="signal peptide" evidence="1">
    <location>
        <begin position="1"/>
        <end position="26"/>
    </location>
</feature>
<proteinExistence type="predicted"/>
<dbReference type="Proteomes" id="UP000679690">
    <property type="component" value="Unassembled WGS sequence"/>
</dbReference>